<reference evidence="1 2" key="1">
    <citation type="submission" date="2017-11" db="EMBL/GenBank/DDBJ databases">
        <title>A major lineage of nontailed dsDNA viruses as unrecognized killers of marine bacteria.</title>
        <authorList>
            <person name="Kauffman K.M."/>
            <person name="Hussain F.A."/>
            <person name="Yang J."/>
            <person name="Arevalo P."/>
            <person name="Brown J.M."/>
            <person name="Chang W.K."/>
            <person name="VanInsberghe D."/>
            <person name="Elsherbini J."/>
            <person name="Cutler M.B."/>
            <person name="Kelly L."/>
            <person name="Polz M.F."/>
        </authorList>
    </citation>
    <scope>NUCLEOTIDE SEQUENCE [LARGE SCALE GENOMIC DNA]</scope>
</reference>
<accession>A0A2I7QMM8</accession>
<dbReference type="Proteomes" id="UP000267098">
    <property type="component" value="Segment"/>
</dbReference>
<gene>
    <name evidence="1" type="ORF">NVP1026O_059</name>
</gene>
<keyword evidence="2" id="KW-1185">Reference proteome</keyword>
<sequence length="91" mass="10197">MNKYEITLKRLENLKPMLLSMDSDIVSERNVCAHNPKATQRAPGGPVTCLEKCDECVFGVDVTWDSDGNVIKYGNLEEVIDELKLLSLLEV</sequence>
<organism evidence="1 2">
    <name type="scientific">Vibrio phage 1.026.O._10N.222.49.C7</name>
    <dbReference type="NCBI Taxonomy" id="1881421"/>
    <lineage>
        <taxon>Viruses</taxon>
        <taxon>Duplodnaviria</taxon>
        <taxon>Heunggongvirae</taxon>
        <taxon>Uroviricota</taxon>
        <taxon>Caudoviricetes</taxon>
        <taxon>Schitoviridae</taxon>
        <taxon>Pontosvirinae</taxon>
        <taxon>Nahantvirus</taxon>
        <taxon>Nahantvirus 49C7</taxon>
    </lineage>
</organism>
<name>A0A2I7QMM8_9CAUD</name>
<proteinExistence type="predicted"/>
<dbReference type="EMBL" id="MG592410">
    <property type="protein sequence ID" value="AUR82650.1"/>
    <property type="molecule type" value="Genomic_DNA"/>
</dbReference>
<protein>
    <submittedName>
        <fullName evidence="1">Uncharacterized protein</fullName>
    </submittedName>
</protein>
<evidence type="ECO:0000313" key="1">
    <source>
        <dbReference type="EMBL" id="AUR82650.1"/>
    </source>
</evidence>
<evidence type="ECO:0000313" key="2">
    <source>
        <dbReference type="Proteomes" id="UP000267098"/>
    </source>
</evidence>